<evidence type="ECO:0000313" key="7">
    <source>
        <dbReference type="Ensembl" id="ENSSMRP00000006549.1"/>
    </source>
</evidence>
<accession>A0A8D0BE53</accession>
<dbReference type="AlphaFoldDB" id="A0A8D0BE53"/>
<feature type="transmembrane region" description="Helical" evidence="6">
    <location>
        <begin position="124"/>
        <end position="140"/>
    </location>
</feature>
<organism evidence="7 8">
    <name type="scientific">Salvator merianae</name>
    <name type="common">Argentine black and white tegu</name>
    <name type="synonym">Tupinambis merianae</name>
    <dbReference type="NCBI Taxonomy" id="96440"/>
    <lineage>
        <taxon>Eukaryota</taxon>
        <taxon>Metazoa</taxon>
        <taxon>Chordata</taxon>
        <taxon>Craniata</taxon>
        <taxon>Vertebrata</taxon>
        <taxon>Euteleostomi</taxon>
        <taxon>Lepidosauria</taxon>
        <taxon>Squamata</taxon>
        <taxon>Bifurcata</taxon>
        <taxon>Unidentata</taxon>
        <taxon>Episquamata</taxon>
        <taxon>Laterata</taxon>
        <taxon>Teiioidea</taxon>
        <taxon>Teiidae</taxon>
        <taxon>Salvator</taxon>
    </lineage>
</organism>
<dbReference type="InterPro" id="IPR004032">
    <property type="entry name" value="PMP22_EMP_MP20"/>
</dbReference>
<dbReference type="PANTHER" id="PTHR10671">
    <property type="entry name" value="EPITHELIAL MEMBRANE PROTEIN-RELATED"/>
    <property type="match status" value="1"/>
</dbReference>
<keyword evidence="3 6" id="KW-0812">Transmembrane</keyword>
<comment type="subcellular location">
    <subcellularLocation>
        <location evidence="1">Membrane</location>
        <topology evidence="1">Multi-pass membrane protein</topology>
    </subcellularLocation>
</comment>
<dbReference type="PROSITE" id="PS01221">
    <property type="entry name" value="PMP22_1"/>
    <property type="match status" value="1"/>
</dbReference>
<feature type="transmembrane region" description="Helical" evidence="6">
    <location>
        <begin position="85"/>
        <end position="104"/>
    </location>
</feature>
<dbReference type="InterPro" id="IPR050579">
    <property type="entry name" value="PMP-22/EMP/MP20-like"/>
</dbReference>
<evidence type="ECO:0000256" key="3">
    <source>
        <dbReference type="ARBA" id="ARBA00022692"/>
    </source>
</evidence>
<comment type="similarity">
    <text evidence="2">Belongs to the PMP-22/EMP/MP20 family.</text>
</comment>
<evidence type="ECO:0000313" key="8">
    <source>
        <dbReference type="Proteomes" id="UP000694421"/>
    </source>
</evidence>
<evidence type="ECO:0000256" key="5">
    <source>
        <dbReference type="ARBA" id="ARBA00023136"/>
    </source>
</evidence>
<dbReference type="Gene3D" id="1.20.140.150">
    <property type="match status" value="2"/>
</dbReference>
<reference evidence="7" key="1">
    <citation type="submission" date="2025-08" db="UniProtKB">
        <authorList>
            <consortium name="Ensembl"/>
        </authorList>
    </citation>
    <scope>IDENTIFICATION</scope>
</reference>
<keyword evidence="4 6" id="KW-1133">Transmembrane helix</keyword>
<evidence type="ECO:0000256" key="1">
    <source>
        <dbReference type="ARBA" id="ARBA00004141"/>
    </source>
</evidence>
<dbReference type="Proteomes" id="UP000694421">
    <property type="component" value="Unplaced"/>
</dbReference>
<keyword evidence="5 6" id="KW-0472">Membrane</keyword>
<sequence>MVIYRSLTMLLSSLGFIVILVALSTNYWQVARAPWDMVHSGLWKICPDSYVKVTRSILITTSLAIFICIFFLVFSIMPCSGNIKINYLLASISAFLAAIIVYTAESWNKNIDPKIKVCFSWSFYLGWTAVPILLLTGELTNKTRLPGRENDPGYLTSSHACSAAFTL</sequence>
<feature type="transmembrane region" description="Helical" evidence="6">
    <location>
        <begin position="57"/>
        <end position="78"/>
    </location>
</feature>
<dbReference type="GO" id="GO:0005886">
    <property type="term" value="C:plasma membrane"/>
    <property type="evidence" value="ECO:0007669"/>
    <property type="project" value="TreeGrafter"/>
</dbReference>
<evidence type="ECO:0000256" key="6">
    <source>
        <dbReference type="SAM" id="Phobius"/>
    </source>
</evidence>
<protein>
    <submittedName>
        <fullName evidence="7">Uncharacterized protein</fullName>
    </submittedName>
</protein>
<dbReference type="GeneTree" id="ENSGT00940000172119"/>
<feature type="transmembrane region" description="Helical" evidence="6">
    <location>
        <begin position="7"/>
        <end position="28"/>
    </location>
</feature>
<name>A0A8D0BE53_SALMN</name>
<keyword evidence="8" id="KW-1185">Reference proteome</keyword>
<evidence type="ECO:0000256" key="4">
    <source>
        <dbReference type="ARBA" id="ARBA00022989"/>
    </source>
</evidence>
<dbReference type="PANTHER" id="PTHR10671:SF34">
    <property type="entry name" value="PROTEIN NKG7"/>
    <property type="match status" value="1"/>
</dbReference>
<proteinExistence type="inferred from homology"/>
<evidence type="ECO:0000256" key="2">
    <source>
        <dbReference type="ARBA" id="ARBA00006864"/>
    </source>
</evidence>
<dbReference type="Ensembl" id="ENSSMRT00000007682.1">
    <property type="protein sequence ID" value="ENSSMRP00000006549.1"/>
    <property type="gene ID" value="ENSSMRG00000005316.1"/>
</dbReference>
<dbReference type="Pfam" id="PF00822">
    <property type="entry name" value="PMP22_Claudin"/>
    <property type="match status" value="1"/>
</dbReference>
<dbReference type="InterPro" id="IPR004031">
    <property type="entry name" value="PMP22/EMP/MP20/Claudin"/>
</dbReference>
<reference evidence="7" key="2">
    <citation type="submission" date="2025-09" db="UniProtKB">
        <authorList>
            <consortium name="Ensembl"/>
        </authorList>
    </citation>
    <scope>IDENTIFICATION</scope>
</reference>